<feature type="transmembrane region" description="Helical" evidence="1">
    <location>
        <begin position="218"/>
        <end position="236"/>
    </location>
</feature>
<dbReference type="Pfam" id="PF14897">
    <property type="entry name" value="EpsG"/>
    <property type="match status" value="1"/>
</dbReference>
<feature type="transmembrane region" description="Helical" evidence="1">
    <location>
        <begin position="6"/>
        <end position="21"/>
    </location>
</feature>
<gene>
    <name evidence="2" type="ORF">ICJ55_01175</name>
</gene>
<dbReference type="Proteomes" id="UP000576260">
    <property type="component" value="Chromosome"/>
</dbReference>
<protein>
    <submittedName>
        <fullName evidence="2">EpsG family protein</fullName>
    </submittedName>
</protein>
<dbReference type="AlphaFoldDB" id="A0A7H1C345"/>
<reference evidence="2 3" key="1">
    <citation type="submission" date="2020-09" db="EMBL/GenBank/DDBJ databases">
        <title>Mannheimia bovis sp.nov., isolated from a cow.</title>
        <authorList>
            <person name="Li F."/>
        </authorList>
    </citation>
    <scope>NUCLEOTIDE SEQUENCE [LARGE SCALE GENOMIC DNA]</scope>
    <source>
        <strain evidence="2 3">ZY190616</strain>
    </source>
</reference>
<feature type="transmembrane region" description="Helical" evidence="1">
    <location>
        <begin position="301"/>
        <end position="321"/>
    </location>
</feature>
<name>A0A7H1C345_9PAST</name>
<accession>A0A7H1C345</accession>
<keyword evidence="1" id="KW-0472">Membrane</keyword>
<feature type="transmembrane region" description="Helical" evidence="1">
    <location>
        <begin position="157"/>
        <end position="180"/>
    </location>
</feature>
<sequence>MVSLYAFASLAFITFFIALFKKQRKVLYWIALFSLLLFSFILRDSGFIGDFLVYKDALKSDIKEMLNSPYYLREIGYWGGSTLFYQVLQDEVLTFLFIDFLFFAFFTCFCYKNKIPAYYVLLFFIIFPSILGIQNVYRQHLATILIVISIFSQMKIPYKLLLMFFASLLHNVTILFLPFVFILRKKYLYALVTSLGVLYILFFLGGEKSNQETGEFPPILYMVFIFGLFFSFLLLHKLKIRLSELNKIYFYLYAVILLSLSLITMGGGQSKRVGMMLFLILLTDIIFLVEKKSKNIQTLRLLRSALVILGTLSTIILPASYNMLIIV</sequence>
<keyword evidence="3" id="KW-1185">Reference proteome</keyword>
<keyword evidence="1" id="KW-0812">Transmembrane</keyword>
<dbReference type="EMBL" id="CP061280">
    <property type="protein sequence ID" value="QNS15400.1"/>
    <property type="molecule type" value="Genomic_DNA"/>
</dbReference>
<feature type="transmembrane region" description="Helical" evidence="1">
    <location>
        <begin position="248"/>
        <end position="267"/>
    </location>
</feature>
<feature type="transmembrane region" description="Helical" evidence="1">
    <location>
        <begin position="92"/>
        <end position="111"/>
    </location>
</feature>
<proteinExistence type="predicted"/>
<dbReference type="InterPro" id="IPR049458">
    <property type="entry name" value="EpsG-like"/>
</dbReference>
<evidence type="ECO:0000313" key="2">
    <source>
        <dbReference type="EMBL" id="QNS15400.1"/>
    </source>
</evidence>
<organism evidence="2 3">
    <name type="scientific">Mannheimia bovis</name>
    <dbReference type="NCBI Taxonomy" id="2770636"/>
    <lineage>
        <taxon>Bacteria</taxon>
        <taxon>Pseudomonadati</taxon>
        <taxon>Pseudomonadota</taxon>
        <taxon>Gammaproteobacteria</taxon>
        <taxon>Pasteurellales</taxon>
        <taxon>Pasteurellaceae</taxon>
        <taxon>Mannheimia</taxon>
    </lineage>
</organism>
<evidence type="ECO:0000313" key="3">
    <source>
        <dbReference type="Proteomes" id="UP000576260"/>
    </source>
</evidence>
<feature type="transmembrane region" description="Helical" evidence="1">
    <location>
        <begin position="187"/>
        <end position="206"/>
    </location>
</feature>
<dbReference type="RefSeq" id="WP_188156977.1">
    <property type="nucleotide sequence ID" value="NZ_CP061280.1"/>
</dbReference>
<evidence type="ECO:0000256" key="1">
    <source>
        <dbReference type="SAM" id="Phobius"/>
    </source>
</evidence>
<keyword evidence="1" id="KW-1133">Transmembrane helix</keyword>
<feature type="transmembrane region" description="Helical" evidence="1">
    <location>
        <begin position="273"/>
        <end position="289"/>
    </location>
</feature>
<feature type="transmembrane region" description="Helical" evidence="1">
    <location>
        <begin position="26"/>
        <end position="42"/>
    </location>
</feature>
<dbReference type="KEGG" id="mbos:ICJ55_01175"/>
<feature type="transmembrane region" description="Helical" evidence="1">
    <location>
        <begin position="118"/>
        <end position="137"/>
    </location>
</feature>